<dbReference type="OrthoDB" id="2887909at2"/>
<evidence type="ECO:0000313" key="2">
    <source>
        <dbReference type="Proteomes" id="UP000278746"/>
    </source>
</evidence>
<organism evidence="1 2">
    <name type="scientific">Alteribacter keqinensis</name>
    <dbReference type="NCBI Taxonomy" id="2483800"/>
    <lineage>
        <taxon>Bacteria</taxon>
        <taxon>Bacillati</taxon>
        <taxon>Bacillota</taxon>
        <taxon>Bacilli</taxon>
        <taxon>Bacillales</taxon>
        <taxon>Bacillaceae</taxon>
        <taxon>Alteribacter</taxon>
    </lineage>
</organism>
<comment type="caution">
    <text evidence="1">The sequence shown here is derived from an EMBL/GenBank/DDBJ whole genome shotgun (WGS) entry which is preliminary data.</text>
</comment>
<dbReference type="AlphaFoldDB" id="A0A3M7TQ83"/>
<keyword evidence="2" id="KW-1185">Reference proteome</keyword>
<evidence type="ECO:0000313" key="1">
    <source>
        <dbReference type="EMBL" id="RNA67167.1"/>
    </source>
</evidence>
<dbReference type="EMBL" id="RHIB01000003">
    <property type="protein sequence ID" value="RNA67167.1"/>
    <property type="molecule type" value="Genomic_DNA"/>
</dbReference>
<proteinExistence type="predicted"/>
<name>A0A3M7TQ83_9BACI</name>
<reference evidence="1 2" key="1">
    <citation type="submission" date="2018-10" db="EMBL/GenBank/DDBJ databases">
        <title>Bacillus Keqinensis sp. nov., a moderately halophilic bacterium isolated from a saline-alkaline lake.</title>
        <authorList>
            <person name="Wang H."/>
        </authorList>
    </citation>
    <scope>NUCLEOTIDE SEQUENCE [LARGE SCALE GENOMIC DNA]</scope>
    <source>
        <strain evidence="1 2">KQ-3</strain>
    </source>
</reference>
<protein>
    <submittedName>
        <fullName evidence="1">Uncharacterized protein</fullName>
    </submittedName>
</protein>
<sequence>MKQLLPLVIIAALIAGAMIFFQDPEEEREPDWSRNSAMAGSPWSFTMYAHYGDEPEIGFTAEFINEEEWETIEAVEVFIATHEPPGGLYYQDLDVENFEGTLTYQEPCSFCDMEEAFYDTMTTYATVKVAWQADGEVYDHFHHFQLPHGLFKHENEGENTNE</sequence>
<dbReference type="Proteomes" id="UP000278746">
    <property type="component" value="Unassembled WGS sequence"/>
</dbReference>
<accession>A0A3M7TQ83</accession>
<dbReference type="RefSeq" id="WP_122901342.1">
    <property type="nucleotide sequence ID" value="NZ_RHIB01000003.1"/>
</dbReference>
<gene>
    <name evidence="1" type="ORF">EBO34_18470</name>
</gene>